<reference evidence="1" key="1">
    <citation type="submission" date="2020-10" db="EMBL/GenBank/DDBJ databases">
        <title>Unveiling of a novel bifunctional photoreceptor, Dualchrome1, isolated from a cosmopolitan green alga.</title>
        <authorList>
            <person name="Suzuki S."/>
            <person name="Kawachi M."/>
        </authorList>
    </citation>
    <scope>NUCLEOTIDE SEQUENCE</scope>
    <source>
        <strain evidence="1">NIES 2893</strain>
    </source>
</reference>
<accession>A0A830I0E2</accession>
<dbReference type="EMBL" id="BNJQ01000035">
    <property type="protein sequence ID" value="GHP11530.1"/>
    <property type="molecule type" value="Genomic_DNA"/>
</dbReference>
<keyword evidence="2" id="KW-1185">Reference proteome</keyword>
<evidence type="ECO:0000313" key="2">
    <source>
        <dbReference type="Proteomes" id="UP000660262"/>
    </source>
</evidence>
<name>A0A830I0E2_9CHLO</name>
<sequence>MPFVNIAWLPKSVRADPQVRRAVARAVIKALVASPAEVDASKVVVRFSEAVDGFPLPAGHTDDSTKDVKLD</sequence>
<dbReference type="Proteomes" id="UP000660262">
    <property type="component" value="Unassembled WGS sequence"/>
</dbReference>
<gene>
    <name evidence="1" type="ORF">PPROV_001025800</name>
</gene>
<evidence type="ECO:0008006" key="3">
    <source>
        <dbReference type="Google" id="ProtNLM"/>
    </source>
</evidence>
<proteinExistence type="predicted"/>
<organism evidence="1 2">
    <name type="scientific">Pycnococcus provasolii</name>
    <dbReference type="NCBI Taxonomy" id="41880"/>
    <lineage>
        <taxon>Eukaryota</taxon>
        <taxon>Viridiplantae</taxon>
        <taxon>Chlorophyta</taxon>
        <taxon>Pseudoscourfieldiophyceae</taxon>
        <taxon>Pseudoscourfieldiales</taxon>
        <taxon>Pycnococcaceae</taxon>
        <taxon>Pycnococcus</taxon>
    </lineage>
</organism>
<dbReference type="OrthoDB" id="35315at2759"/>
<protein>
    <recommendedName>
        <fullName evidence="3">4-oxalocrotonate tautomerase domain-containing protein</fullName>
    </recommendedName>
</protein>
<dbReference type="AlphaFoldDB" id="A0A830I0E2"/>
<comment type="caution">
    <text evidence="1">The sequence shown here is derived from an EMBL/GenBank/DDBJ whole genome shotgun (WGS) entry which is preliminary data.</text>
</comment>
<evidence type="ECO:0000313" key="1">
    <source>
        <dbReference type="EMBL" id="GHP11530.1"/>
    </source>
</evidence>